<organism evidence="2 3">
    <name type="scientific">Clostridium vincentii</name>
    <dbReference type="NCBI Taxonomy" id="52704"/>
    <lineage>
        <taxon>Bacteria</taxon>
        <taxon>Bacillati</taxon>
        <taxon>Bacillota</taxon>
        <taxon>Clostridia</taxon>
        <taxon>Eubacteriales</taxon>
        <taxon>Clostridiaceae</taxon>
        <taxon>Clostridium</taxon>
    </lineage>
</organism>
<keyword evidence="3" id="KW-1185">Reference proteome</keyword>
<dbReference type="InterPro" id="IPR001387">
    <property type="entry name" value="Cro/C1-type_HTH"/>
</dbReference>
<dbReference type="SMART" id="SM00530">
    <property type="entry name" value="HTH_XRE"/>
    <property type="match status" value="1"/>
</dbReference>
<dbReference type="EMBL" id="PVXQ01000021">
    <property type="protein sequence ID" value="PRR82022.1"/>
    <property type="molecule type" value="Genomic_DNA"/>
</dbReference>
<dbReference type="GO" id="GO:0003677">
    <property type="term" value="F:DNA binding"/>
    <property type="evidence" value="ECO:0007669"/>
    <property type="project" value="InterPro"/>
</dbReference>
<name>A0A2T0BDX3_9CLOT</name>
<evidence type="ECO:0000259" key="1">
    <source>
        <dbReference type="SMART" id="SM00530"/>
    </source>
</evidence>
<dbReference type="Proteomes" id="UP000239471">
    <property type="component" value="Unassembled WGS sequence"/>
</dbReference>
<gene>
    <name evidence="2" type="ORF">CLVI_20870</name>
</gene>
<evidence type="ECO:0000313" key="3">
    <source>
        <dbReference type="Proteomes" id="UP000239471"/>
    </source>
</evidence>
<reference evidence="2 3" key="1">
    <citation type="submission" date="2018-03" db="EMBL/GenBank/DDBJ databases">
        <title>Genome sequence of Clostridium vincentii DSM 10228.</title>
        <authorList>
            <person name="Poehlein A."/>
            <person name="Daniel R."/>
        </authorList>
    </citation>
    <scope>NUCLEOTIDE SEQUENCE [LARGE SCALE GENOMIC DNA]</scope>
    <source>
        <strain evidence="2 3">DSM 10228</strain>
    </source>
</reference>
<evidence type="ECO:0000313" key="2">
    <source>
        <dbReference type="EMBL" id="PRR82022.1"/>
    </source>
</evidence>
<dbReference type="RefSeq" id="WP_106060049.1">
    <property type="nucleotide sequence ID" value="NZ_PVXQ01000021.1"/>
</dbReference>
<feature type="domain" description="HTH cro/C1-type" evidence="1">
    <location>
        <begin position="10"/>
        <end position="67"/>
    </location>
</feature>
<dbReference type="CDD" id="cd00093">
    <property type="entry name" value="HTH_XRE"/>
    <property type="match status" value="1"/>
</dbReference>
<dbReference type="AlphaFoldDB" id="A0A2T0BDX3"/>
<dbReference type="OrthoDB" id="2002339at2"/>
<accession>A0A2T0BDX3</accession>
<proteinExistence type="predicted"/>
<sequence length="152" mass="16895">MPIFPELIELIKLARGTRSLTKFAKTCGISPGNLSKILNNENSQIPTPATLKKIAHNAQNNITLEQLMVAADYIPINQFDKKEFEENLTTTDKISLDQRMDEIKSELENNPSAFIFNDGSELSPAAVDSFLTAIEFALGVAKLTNKKRNTKK</sequence>
<dbReference type="Pfam" id="PF01381">
    <property type="entry name" value="HTH_3"/>
    <property type="match status" value="1"/>
</dbReference>
<dbReference type="InterPro" id="IPR010982">
    <property type="entry name" value="Lambda_DNA-bd_dom_sf"/>
</dbReference>
<dbReference type="SUPFAM" id="SSF47413">
    <property type="entry name" value="lambda repressor-like DNA-binding domains"/>
    <property type="match status" value="1"/>
</dbReference>
<protein>
    <submittedName>
        <fullName evidence="2">Helix-turn-helix protein</fullName>
    </submittedName>
</protein>
<dbReference type="Gene3D" id="1.10.260.40">
    <property type="entry name" value="lambda repressor-like DNA-binding domains"/>
    <property type="match status" value="1"/>
</dbReference>
<comment type="caution">
    <text evidence="2">The sequence shown here is derived from an EMBL/GenBank/DDBJ whole genome shotgun (WGS) entry which is preliminary data.</text>
</comment>